<evidence type="ECO:0000256" key="8">
    <source>
        <dbReference type="PIRNR" id="PIRNR006113"/>
    </source>
</evidence>
<dbReference type="OrthoDB" id="9804698at2"/>
<proteinExistence type="inferred from homology"/>
<dbReference type="PANTHER" id="PTHR12589:SF7">
    <property type="entry name" value="6-PYRUVOYL TETRAHYDROBIOPTERIN SYNTHASE"/>
    <property type="match status" value="1"/>
</dbReference>
<comment type="pathway">
    <text evidence="1 8">Purine metabolism; 7-cyano-7-deazaguanine biosynthesis.</text>
</comment>
<feature type="binding site" evidence="10">
    <location>
        <position position="32"/>
    </location>
    <ligand>
        <name>Zn(2+)</name>
        <dbReference type="ChEBI" id="CHEBI:29105"/>
    </ligand>
</feature>
<feature type="binding site" evidence="10">
    <location>
        <position position="30"/>
    </location>
    <ligand>
        <name>Zn(2+)</name>
        <dbReference type="ChEBI" id="CHEBI:29105"/>
    </ligand>
</feature>
<dbReference type="InterPro" id="IPR038418">
    <property type="entry name" value="6-PTP_synth/QueD_sf"/>
</dbReference>
<evidence type="ECO:0000256" key="2">
    <source>
        <dbReference type="ARBA" id="ARBA00008900"/>
    </source>
</evidence>
<evidence type="ECO:0000256" key="7">
    <source>
        <dbReference type="ARBA" id="ARBA00048807"/>
    </source>
</evidence>
<keyword evidence="12" id="KW-1185">Reference proteome</keyword>
<organism evidence="11 12">
    <name type="scientific">Phragmitibacter flavus</name>
    <dbReference type="NCBI Taxonomy" id="2576071"/>
    <lineage>
        <taxon>Bacteria</taxon>
        <taxon>Pseudomonadati</taxon>
        <taxon>Verrucomicrobiota</taxon>
        <taxon>Verrucomicrobiia</taxon>
        <taxon>Verrucomicrobiales</taxon>
        <taxon>Verrucomicrobiaceae</taxon>
        <taxon>Phragmitibacter</taxon>
    </lineage>
</organism>
<feature type="active site" description="Charge relay system" evidence="9">
    <location>
        <position position="109"/>
    </location>
</feature>
<keyword evidence="4 8" id="KW-0479">Metal-binding</keyword>
<comment type="similarity">
    <text evidence="2 8">Belongs to the PTPS family. QueD subfamily.</text>
</comment>
<dbReference type="PANTHER" id="PTHR12589">
    <property type="entry name" value="PYRUVOYL TETRAHYDROBIOPTERIN SYNTHASE"/>
    <property type="match status" value="1"/>
</dbReference>
<comment type="caution">
    <text evidence="11">The sequence shown here is derived from an EMBL/GenBank/DDBJ whole genome shotgun (WGS) entry which is preliminary data.</text>
</comment>
<keyword evidence="6 8" id="KW-0456">Lyase</keyword>
<dbReference type="GO" id="GO:0070497">
    <property type="term" value="F:6-carboxytetrahydropterin synthase activity"/>
    <property type="evidence" value="ECO:0007669"/>
    <property type="project" value="UniProtKB-EC"/>
</dbReference>
<protein>
    <recommendedName>
        <fullName evidence="3 8">6-carboxy-5,6,7,8-tetrahydropterin synthase</fullName>
        <ecNumber evidence="8">4.-.-.-</ecNumber>
    </recommendedName>
</protein>
<dbReference type="EC" id="4.-.-.-" evidence="8"/>
<evidence type="ECO:0000313" key="11">
    <source>
        <dbReference type="EMBL" id="TLD69872.1"/>
    </source>
</evidence>
<dbReference type="RefSeq" id="WP_138087330.1">
    <property type="nucleotide sequence ID" value="NZ_VAUV01000011.1"/>
</dbReference>
<keyword evidence="8" id="KW-0671">Queuosine biosynthesis</keyword>
<feature type="active site" description="Proton acceptor" evidence="9">
    <location>
        <position position="26"/>
    </location>
</feature>
<evidence type="ECO:0000256" key="6">
    <source>
        <dbReference type="ARBA" id="ARBA00023239"/>
    </source>
</evidence>
<gene>
    <name evidence="11" type="primary">queD</name>
    <name evidence="11" type="ORF">FEM03_16270</name>
</gene>
<evidence type="ECO:0000256" key="3">
    <source>
        <dbReference type="ARBA" id="ARBA00018141"/>
    </source>
</evidence>
<dbReference type="PIRSF" id="PIRSF006113">
    <property type="entry name" value="PTP_synth"/>
    <property type="match status" value="1"/>
</dbReference>
<dbReference type="Pfam" id="PF01242">
    <property type="entry name" value="PTPS"/>
    <property type="match status" value="1"/>
</dbReference>
<dbReference type="NCBIfam" id="TIGR03367">
    <property type="entry name" value="queuosine_QueD"/>
    <property type="match status" value="1"/>
</dbReference>
<dbReference type="UniPathway" id="UPA00391"/>
<dbReference type="InterPro" id="IPR007115">
    <property type="entry name" value="6-PTP_synth/QueD"/>
</dbReference>
<keyword evidence="5 8" id="KW-0862">Zinc</keyword>
<comment type="catalytic activity">
    <reaction evidence="7 8">
        <text>7,8-dihydroneopterin 3'-triphosphate + H2O = 6-carboxy-5,6,7,8-tetrahydropterin + triphosphate + acetaldehyde + 2 H(+)</text>
        <dbReference type="Rhea" id="RHEA:27966"/>
        <dbReference type="ChEBI" id="CHEBI:15343"/>
        <dbReference type="ChEBI" id="CHEBI:15377"/>
        <dbReference type="ChEBI" id="CHEBI:15378"/>
        <dbReference type="ChEBI" id="CHEBI:18036"/>
        <dbReference type="ChEBI" id="CHEBI:58462"/>
        <dbReference type="ChEBI" id="CHEBI:61032"/>
        <dbReference type="EC" id="4.1.2.50"/>
    </reaction>
</comment>
<dbReference type="Gene3D" id="3.30.479.10">
    <property type="entry name" value="6-pyruvoyl tetrahydropterin synthase/QueD"/>
    <property type="match status" value="1"/>
</dbReference>
<evidence type="ECO:0000256" key="5">
    <source>
        <dbReference type="ARBA" id="ARBA00022833"/>
    </source>
</evidence>
<dbReference type="AlphaFoldDB" id="A0A5R8KC46"/>
<evidence type="ECO:0000256" key="4">
    <source>
        <dbReference type="ARBA" id="ARBA00022723"/>
    </source>
</evidence>
<comment type="cofactor">
    <cofactor evidence="8 10">
        <name>Zn(2+)</name>
        <dbReference type="ChEBI" id="CHEBI:29105"/>
    </cofactor>
    <text evidence="8 10">Binds 1 zinc ion per subunit.</text>
</comment>
<feature type="active site" description="Charge relay system" evidence="9">
    <location>
        <position position="70"/>
    </location>
</feature>
<dbReference type="GO" id="GO:0008616">
    <property type="term" value="P:tRNA queuosine(34) biosynthetic process"/>
    <property type="evidence" value="ECO:0007669"/>
    <property type="project" value="UniProtKB-KW"/>
</dbReference>
<name>A0A5R8KC46_9BACT</name>
<reference evidence="11 12" key="1">
    <citation type="submission" date="2019-05" db="EMBL/GenBank/DDBJ databases">
        <title>Verrucobacter flavum gen. nov., sp. nov. a new member of the family Verrucomicrobiaceae.</title>
        <authorList>
            <person name="Szuroczki S."/>
            <person name="Abbaszade G."/>
            <person name="Szabo A."/>
            <person name="Felfoldi T."/>
            <person name="Schumann P."/>
            <person name="Boka K."/>
            <person name="Keki Z."/>
            <person name="Toumi M."/>
            <person name="Toth E."/>
        </authorList>
    </citation>
    <scope>NUCLEOTIDE SEQUENCE [LARGE SCALE GENOMIC DNA]</scope>
    <source>
        <strain evidence="11 12">MG-N-17</strain>
    </source>
</reference>
<evidence type="ECO:0000313" key="12">
    <source>
        <dbReference type="Proteomes" id="UP000306196"/>
    </source>
</evidence>
<dbReference type="SUPFAM" id="SSF55620">
    <property type="entry name" value="Tetrahydrobiopterin biosynthesis enzymes-like"/>
    <property type="match status" value="1"/>
</dbReference>
<evidence type="ECO:0000256" key="10">
    <source>
        <dbReference type="PIRSR" id="PIRSR006113-2"/>
    </source>
</evidence>
<dbReference type="EMBL" id="VAUV01000011">
    <property type="protein sequence ID" value="TLD69872.1"/>
    <property type="molecule type" value="Genomic_DNA"/>
</dbReference>
<sequence>MRCRLVKDYRFEAAQTLPSLPGDHKCKRMHGHSFKVEITVEGEVDEKIGWVYDHAQISKAMNPLLEILDHSYLNEVEGLENPTIEWMAAWFWRKLSPQLPGLCEIVIHETPTARCVFRGEF</sequence>
<dbReference type="GO" id="GO:0046872">
    <property type="term" value="F:metal ion binding"/>
    <property type="evidence" value="ECO:0007669"/>
    <property type="project" value="UniProtKB-KW"/>
</dbReference>
<dbReference type="Proteomes" id="UP000306196">
    <property type="component" value="Unassembled WGS sequence"/>
</dbReference>
<accession>A0A5R8KC46</accession>
<evidence type="ECO:0000256" key="1">
    <source>
        <dbReference type="ARBA" id="ARBA00005061"/>
    </source>
</evidence>
<evidence type="ECO:0000256" key="9">
    <source>
        <dbReference type="PIRSR" id="PIRSR006113-1"/>
    </source>
</evidence>